<dbReference type="PANTHER" id="PTHR47894">
    <property type="entry name" value="HTH-TYPE TRANSCRIPTIONAL REGULATOR GADX"/>
    <property type="match status" value="1"/>
</dbReference>
<keyword evidence="3" id="KW-0804">Transcription</keyword>
<evidence type="ECO:0000259" key="4">
    <source>
        <dbReference type="PROSITE" id="PS01124"/>
    </source>
</evidence>
<dbReference type="PANTHER" id="PTHR47894:SF1">
    <property type="entry name" value="HTH-TYPE TRANSCRIPTIONAL REGULATOR VQSM"/>
    <property type="match status" value="1"/>
</dbReference>
<comment type="caution">
    <text evidence="5">The sequence shown here is derived from an EMBL/GenBank/DDBJ whole genome shotgun (WGS) entry which is preliminary data.</text>
</comment>
<dbReference type="PROSITE" id="PS01124">
    <property type="entry name" value="HTH_ARAC_FAMILY_2"/>
    <property type="match status" value="1"/>
</dbReference>
<feature type="domain" description="HTH araC/xylS-type" evidence="4">
    <location>
        <begin position="238"/>
        <end position="336"/>
    </location>
</feature>
<evidence type="ECO:0000256" key="2">
    <source>
        <dbReference type="ARBA" id="ARBA00023125"/>
    </source>
</evidence>
<accession>A0ABW0QE85</accession>
<dbReference type="InterPro" id="IPR032687">
    <property type="entry name" value="AraC-type_N"/>
</dbReference>
<keyword evidence="2" id="KW-0238">DNA-binding</keyword>
<dbReference type="InterPro" id="IPR020449">
    <property type="entry name" value="Tscrpt_reg_AraC-type_HTH"/>
</dbReference>
<evidence type="ECO:0000256" key="3">
    <source>
        <dbReference type="ARBA" id="ARBA00023163"/>
    </source>
</evidence>
<keyword evidence="1" id="KW-0805">Transcription regulation</keyword>
<dbReference type="EMBL" id="JBHSMX010000021">
    <property type="protein sequence ID" value="MFC5521957.1"/>
    <property type="molecule type" value="Genomic_DNA"/>
</dbReference>
<dbReference type="Proteomes" id="UP001596084">
    <property type="component" value="Unassembled WGS sequence"/>
</dbReference>
<keyword evidence="6" id="KW-1185">Reference proteome</keyword>
<proteinExistence type="predicted"/>
<organism evidence="5 6">
    <name type="scientific">Polaromonas jejuensis</name>
    <dbReference type="NCBI Taxonomy" id="457502"/>
    <lineage>
        <taxon>Bacteria</taxon>
        <taxon>Pseudomonadati</taxon>
        <taxon>Pseudomonadota</taxon>
        <taxon>Betaproteobacteria</taxon>
        <taxon>Burkholderiales</taxon>
        <taxon>Comamonadaceae</taxon>
        <taxon>Polaromonas</taxon>
    </lineage>
</organism>
<dbReference type="Gene3D" id="1.10.10.60">
    <property type="entry name" value="Homeodomain-like"/>
    <property type="match status" value="1"/>
</dbReference>
<evidence type="ECO:0000313" key="6">
    <source>
        <dbReference type="Proteomes" id="UP001596084"/>
    </source>
</evidence>
<name>A0ABW0QE85_9BURK</name>
<dbReference type="SMART" id="SM00342">
    <property type="entry name" value="HTH_ARAC"/>
    <property type="match status" value="1"/>
</dbReference>
<evidence type="ECO:0000256" key="1">
    <source>
        <dbReference type="ARBA" id="ARBA00023015"/>
    </source>
</evidence>
<reference evidence="6" key="1">
    <citation type="journal article" date="2019" name="Int. J. Syst. Evol. Microbiol.">
        <title>The Global Catalogue of Microorganisms (GCM) 10K type strain sequencing project: providing services to taxonomists for standard genome sequencing and annotation.</title>
        <authorList>
            <consortium name="The Broad Institute Genomics Platform"/>
            <consortium name="The Broad Institute Genome Sequencing Center for Infectious Disease"/>
            <person name="Wu L."/>
            <person name="Ma J."/>
        </authorList>
    </citation>
    <scope>NUCLEOTIDE SEQUENCE [LARGE SCALE GENOMIC DNA]</scope>
    <source>
        <strain evidence="6">CGMCC 4.7277</strain>
    </source>
</reference>
<protein>
    <submittedName>
        <fullName evidence="5">AraC family transcriptional regulator</fullName>
    </submittedName>
</protein>
<dbReference type="InterPro" id="IPR009057">
    <property type="entry name" value="Homeodomain-like_sf"/>
</dbReference>
<dbReference type="PRINTS" id="PR00032">
    <property type="entry name" value="HTHARAC"/>
</dbReference>
<dbReference type="Pfam" id="PF12833">
    <property type="entry name" value="HTH_18"/>
    <property type="match status" value="1"/>
</dbReference>
<dbReference type="InterPro" id="IPR018060">
    <property type="entry name" value="HTH_AraC"/>
</dbReference>
<dbReference type="RefSeq" id="WP_068835834.1">
    <property type="nucleotide sequence ID" value="NZ_JBHSMX010000021.1"/>
</dbReference>
<sequence length="343" mass="38805">MSVPGTHHTIAILQVIQILQGARVRGLDAEPILRRAGIAPALLDSPLSRVTQAQYAALIRILSRVTRDELWGLCSHPIRLGSFAQVCSLLIHCRTLGEALRTGFRFYHLLLHDFVPRLVVEQGMASVRLASHGERDPKLGYADRTFCFFTYGLASWLVARRIPVLEVMYRPVDVGCSSDAGRLFQAPVRYEYPWVGFRFDARWLDLPVVQNSQSLQEFLQQAPTSLLVKYRDQTSLTERIRRLLRRHLSEELPSLESVGQSLAMTPQTLRRRLRDEGQGFQAIKDDLRRDVAIEYLGQPELTLLDIANRLGFSEASTFHRAFKGWTGLSPGVYRQTHLSSAAS</sequence>
<dbReference type="Pfam" id="PF12625">
    <property type="entry name" value="Arabinose_bd"/>
    <property type="match status" value="1"/>
</dbReference>
<dbReference type="SUPFAM" id="SSF46689">
    <property type="entry name" value="Homeodomain-like"/>
    <property type="match status" value="1"/>
</dbReference>
<evidence type="ECO:0000313" key="5">
    <source>
        <dbReference type="EMBL" id="MFC5521957.1"/>
    </source>
</evidence>
<gene>
    <name evidence="5" type="ORF">ACFPP7_13695</name>
</gene>